<dbReference type="InterPro" id="IPR007812">
    <property type="entry name" value="T2SS_protein-GspL"/>
</dbReference>
<evidence type="ECO:0000256" key="1">
    <source>
        <dbReference type="ARBA" id="ARBA00004377"/>
    </source>
</evidence>
<dbReference type="PIRSF" id="PIRSF015761">
    <property type="entry name" value="Protein_L"/>
    <property type="match status" value="1"/>
</dbReference>
<evidence type="ECO:0000256" key="6">
    <source>
        <dbReference type="ARBA" id="ARBA00022927"/>
    </source>
</evidence>
<reference evidence="11" key="1">
    <citation type="submission" date="2016-10" db="EMBL/GenBank/DDBJ databases">
        <title>Sequence of Gallionella enrichment culture.</title>
        <authorList>
            <person name="Poehlein A."/>
            <person name="Muehling M."/>
            <person name="Daniel R."/>
        </authorList>
    </citation>
    <scope>NUCLEOTIDE SEQUENCE</scope>
</reference>
<protein>
    <submittedName>
        <fullName evidence="11">GspL cytoplasmic actin-ATPase-like region</fullName>
    </submittedName>
</protein>
<dbReference type="NCBIfam" id="TIGR01709">
    <property type="entry name" value="typeII_sec_gspL"/>
    <property type="match status" value="1"/>
</dbReference>
<organism evidence="11">
    <name type="scientific">mine drainage metagenome</name>
    <dbReference type="NCBI Taxonomy" id="410659"/>
    <lineage>
        <taxon>unclassified sequences</taxon>
        <taxon>metagenomes</taxon>
        <taxon>ecological metagenomes</taxon>
    </lineage>
</organism>
<keyword evidence="3" id="KW-1003">Cell membrane</keyword>
<evidence type="ECO:0000256" key="8">
    <source>
        <dbReference type="ARBA" id="ARBA00023136"/>
    </source>
</evidence>
<evidence type="ECO:0000259" key="10">
    <source>
        <dbReference type="Pfam" id="PF12693"/>
    </source>
</evidence>
<keyword evidence="4" id="KW-0997">Cell inner membrane</keyword>
<keyword evidence="7" id="KW-1133">Transmembrane helix</keyword>
<dbReference type="CDD" id="cd24017">
    <property type="entry name" value="ASKHA_T2SSL_N"/>
    <property type="match status" value="1"/>
</dbReference>
<dbReference type="InterPro" id="IPR043129">
    <property type="entry name" value="ATPase_NBD"/>
</dbReference>
<evidence type="ECO:0000256" key="5">
    <source>
        <dbReference type="ARBA" id="ARBA00022692"/>
    </source>
</evidence>
<keyword evidence="2" id="KW-0813">Transport</keyword>
<keyword evidence="8" id="KW-0472">Membrane</keyword>
<evidence type="ECO:0000259" key="9">
    <source>
        <dbReference type="Pfam" id="PF05134"/>
    </source>
</evidence>
<comment type="subcellular location">
    <subcellularLocation>
        <location evidence="1">Cell inner membrane</location>
        <topology evidence="1">Single-pass membrane protein</topology>
    </subcellularLocation>
</comment>
<dbReference type="InterPro" id="IPR025691">
    <property type="entry name" value="GspL_pp_dom"/>
</dbReference>
<keyword evidence="5" id="KW-0812">Transmembrane</keyword>
<name>A0A1J5SD55_9ZZZZ</name>
<feature type="domain" description="GspL periplasmic" evidence="10">
    <location>
        <begin position="244"/>
        <end position="395"/>
    </location>
</feature>
<dbReference type="GO" id="GO:0005886">
    <property type="term" value="C:plasma membrane"/>
    <property type="evidence" value="ECO:0007669"/>
    <property type="project" value="UniProtKB-SubCell"/>
</dbReference>
<accession>A0A1J5SD55</accession>
<dbReference type="GO" id="GO:0015628">
    <property type="term" value="P:protein secretion by the type II secretion system"/>
    <property type="evidence" value="ECO:0007669"/>
    <property type="project" value="InterPro"/>
</dbReference>
<dbReference type="Pfam" id="PF05134">
    <property type="entry name" value="T2SSL"/>
    <property type="match status" value="1"/>
</dbReference>
<feature type="domain" description="GspL cytoplasmic actin-ATPase-like" evidence="9">
    <location>
        <begin position="35"/>
        <end position="170"/>
    </location>
</feature>
<evidence type="ECO:0000256" key="3">
    <source>
        <dbReference type="ARBA" id="ARBA00022475"/>
    </source>
</evidence>
<sequence>MNLRIYLTAQWQDAASSCAWALLDDTGNVRESGSGTLASMPHSDDATVIVSSERVLATTAVLPRIKRSKLETALPFALEDALIDDVSEVHVTPGAKLQDGRTVLYTLNKNWLARFLAASTAAKVRVRHVVPEFCLLPTRAGEWSVAWDGAQGFLATTHSLGGALDSSDDAHAPVSLQLRLQQGAPAALRLFALGSEVQAPNWGLGVPVIYEKQTIDWRKAPIPGDVPNLLWGKLAPPPRISEFLPWLRPALMAALLLFGVEVGTSNLEWALLANEKRHLTHEMTETFQETFGSDATIVDAPLQMRRNLARLRHAAGLIDDADFSPMLDKFAAASGSVTGNTLRTLRYADGKLDIEMALTNAAALDKLQQRIAETGLTAQVMDKRDAGGALTVQLRVSAGGVK</sequence>
<evidence type="ECO:0000256" key="7">
    <source>
        <dbReference type="ARBA" id="ARBA00022989"/>
    </source>
</evidence>
<dbReference type="Gene3D" id="3.30.420.380">
    <property type="match status" value="1"/>
</dbReference>
<evidence type="ECO:0000256" key="4">
    <source>
        <dbReference type="ARBA" id="ARBA00022519"/>
    </source>
</evidence>
<dbReference type="AlphaFoldDB" id="A0A1J5SD55"/>
<dbReference type="Pfam" id="PF12693">
    <property type="entry name" value="GspL_C"/>
    <property type="match status" value="1"/>
</dbReference>
<proteinExistence type="predicted"/>
<dbReference type="SUPFAM" id="SSF53067">
    <property type="entry name" value="Actin-like ATPase domain"/>
    <property type="match status" value="1"/>
</dbReference>
<comment type="caution">
    <text evidence="11">The sequence shown here is derived from an EMBL/GenBank/DDBJ whole genome shotgun (WGS) entry which is preliminary data.</text>
</comment>
<evidence type="ECO:0000313" key="11">
    <source>
        <dbReference type="EMBL" id="OIR05875.1"/>
    </source>
</evidence>
<evidence type="ECO:0000256" key="2">
    <source>
        <dbReference type="ARBA" id="ARBA00022448"/>
    </source>
</evidence>
<dbReference type="GO" id="GO:0009276">
    <property type="term" value="C:Gram-negative-bacterium-type cell wall"/>
    <property type="evidence" value="ECO:0007669"/>
    <property type="project" value="InterPro"/>
</dbReference>
<keyword evidence="6" id="KW-0653">Protein transport</keyword>
<dbReference type="InterPro" id="IPR024230">
    <property type="entry name" value="GspL_cyto_dom"/>
</dbReference>
<gene>
    <name evidence="11" type="ORF">GALL_120020</name>
</gene>
<dbReference type="GO" id="GO:0015627">
    <property type="term" value="C:type II protein secretion system complex"/>
    <property type="evidence" value="ECO:0007669"/>
    <property type="project" value="InterPro"/>
</dbReference>
<dbReference type="EMBL" id="MLJW01000047">
    <property type="protein sequence ID" value="OIR05875.1"/>
    <property type="molecule type" value="Genomic_DNA"/>
</dbReference>